<evidence type="ECO:0000256" key="1">
    <source>
        <dbReference type="SAM" id="Phobius"/>
    </source>
</evidence>
<accession>A0A9X3WSD6</accession>
<name>A0A9X3WSD6_9BACI</name>
<reference evidence="2" key="1">
    <citation type="submission" date="2022-06" db="EMBL/GenBank/DDBJ databases">
        <title>Aquibacillus sp. a new bacterium isolated from soil saline samples.</title>
        <authorList>
            <person name="Galisteo C."/>
            <person name="De La Haba R."/>
            <person name="Sanchez-Porro C."/>
            <person name="Ventosa A."/>
        </authorList>
    </citation>
    <scope>NUCLEOTIDE SEQUENCE</scope>
    <source>
        <strain evidence="2">JCM 12387</strain>
    </source>
</reference>
<dbReference type="Proteomes" id="UP001145072">
    <property type="component" value="Unassembled WGS sequence"/>
</dbReference>
<evidence type="ECO:0000313" key="2">
    <source>
        <dbReference type="EMBL" id="MDC3422549.1"/>
    </source>
</evidence>
<keyword evidence="3" id="KW-1185">Reference proteome</keyword>
<keyword evidence="1" id="KW-0812">Transmembrane</keyword>
<protein>
    <submittedName>
        <fullName evidence="2">Uncharacterized protein</fullName>
    </submittedName>
</protein>
<organism evidence="2 3">
    <name type="scientific">Aquibacillus koreensis</name>
    <dbReference type="NCBI Taxonomy" id="279446"/>
    <lineage>
        <taxon>Bacteria</taxon>
        <taxon>Bacillati</taxon>
        <taxon>Bacillota</taxon>
        <taxon>Bacilli</taxon>
        <taxon>Bacillales</taxon>
        <taxon>Bacillaceae</taxon>
        <taxon>Aquibacillus</taxon>
    </lineage>
</organism>
<comment type="caution">
    <text evidence="2">The sequence shown here is derived from an EMBL/GenBank/DDBJ whole genome shotgun (WGS) entry which is preliminary data.</text>
</comment>
<dbReference type="RefSeq" id="WP_259868049.1">
    <property type="nucleotide sequence ID" value="NZ_JAOALK010000026.1"/>
</dbReference>
<dbReference type="EMBL" id="JAMQJZ010000022">
    <property type="protein sequence ID" value="MDC3422549.1"/>
    <property type="molecule type" value="Genomic_DNA"/>
</dbReference>
<dbReference type="AlphaFoldDB" id="A0A9X3WSD6"/>
<keyword evidence="1" id="KW-0472">Membrane</keyword>
<proteinExistence type="predicted"/>
<gene>
    <name evidence="2" type="ORF">NC661_19535</name>
</gene>
<keyword evidence="1" id="KW-1133">Transmembrane helix</keyword>
<feature type="transmembrane region" description="Helical" evidence="1">
    <location>
        <begin position="50"/>
        <end position="70"/>
    </location>
</feature>
<sequence length="72" mass="8351">MPSIKFHRLLYFGSRASQAEVMFPDEQLQHKVYKAYEKEENEHNHSKIKLVMDALGYSGILIITISLFVVPL</sequence>
<evidence type="ECO:0000313" key="3">
    <source>
        <dbReference type="Proteomes" id="UP001145072"/>
    </source>
</evidence>